<dbReference type="WBParaSite" id="ES5_v2.g24436.t1">
    <property type="protein sequence ID" value="ES5_v2.g24436.t1"/>
    <property type="gene ID" value="ES5_v2.g24436"/>
</dbReference>
<sequence length="98" mass="10873">MQNFGLVFVVAAVSLLLIPGSYGNSRARAFYALTNHPSEDILEPSAIQNNSPLIDDSSYEPLVMLQSAGNDPRCIFCRAGLGKRMSVQVRNEDFRRRV</sequence>
<evidence type="ECO:0000313" key="2">
    <source>
        <dbReference type="WBParaSite" id="ES5_v2.g24436.t1"/>
    </source>
</evidence>
<organism evidence="1 2">
    <name type="scientific">Panagrolaimus sp. ES5</name>
    <dbReference type="NCBI Taxonomy" id="591445"/>
    <lineage>
        <taxon>Eukaryota</taxon>
        <taxon>Metazoa</taxon>
        <taxon>Ecdysozoa</taxon>
        <taxon>Nematoda</taxon>
        <taxon>Chromadorea</taxon>
        <taxon>Rhabditida</taxon>
        <taxon>Tylenchina</taxon>
        <taxon>Panagrolaimomorpha</taxon>
        <taxon>Panagrolaimoidea</taxon>
        <taxon>Panagrolaimidae</taxon>
        <taxon>Panagrolaimus</taxon>
    </lineage>
</organism>
<protein>
    <submittedName>
        <fullName evidence="2">Secreted protein</fullName>
    </submittedName>
</protein>
<dbReference type="Proteomes" id="UP000887579">
    <property type="component" value="Unplaced"/>
</dbReference>
<proteinExistence type="predicted"/>
<reference evidence="2" key="1">
    <citation type="submission" date="2022-11" db="UniProtKB">
        <authorList>
            <consortium name="WormBaseParasite"/>
        </authorList>
    </citation>
    <scope>IDENTIFICATION</scope>
</reference>
<accession>A0AC34G4I7</accession>
<name>A0AC34G4I7_9BILA</name>
<evidence type="ECO:0000313" key="1">
    <source>
        <dbReference type="Proteomes" id="UP000887579"/>
    </source>
</evidence>